<proteinExistence type="predicted"/>
<keyword evidence="3" id="KW-1185">Reference proteome</keyword>
<comment type="caution">
    <text evidence="2">The sequence shown here is derived from an EMBL/GenBank/DDBJ whole genome shotgun (WGS) entry which is preliminary data.</text>
</comment>
<feature type="non-terminal residue" evidence="2">
    <location>
        <position position="1"/>
    </location>
</feature>
<dbReference type="Pfam" id="PF03454">
    <property type="entry name" value="MoeA_C"/>
    <property type="match status" value="1"/>
</dbReference>
<reference evidence="2 3" key="1">
    <citation type="submission" date="2015-09" db="EMBL/GenBank/DDBJ databases">
        <title>Draft genome sequence of Kouleothrix aurantiaca JCM 19913.</title>
        <authorList>
            <person name="Hemp J."/>
        </authorList>
    </citation>
    <scope>NUCLEOTIDE SEQUENCE [LARGE SCALE GENOMIC DNA]</scope>
    <source>
        <strain evidence="2 3">COM-B</strain>
    </source>
</reference>
<accession>A0A0P9CXK2</accession>
<evidence type="ECO:0000313" key="3">
    <source>
        <dbReference type="Proteomes" id="UP000050509"/>
    </source>
</evidence>
<dbReference type="AlphaFoldDB" id="A0A0P9CXK2"/>
<dbReference type="SUPFAM" id="SSF63867">
    <property type="entry name" value="MoeA C-terminal domain-like"/>
    <property type="match status" value="1"/>
</dbReference>
<dbReference type="EMBL" id="LJCR01003822">
    <property type="protein sequence ID" value="KPV41593.1"/>
    <property type="molecule type" value="Genomic_DNA"/>
</dbReference>
<dbReference type="Gene3D" id="2.40.340.10">
    <property type="entry name" value="MoeA, C-terminal, domain IV"/>
    <property type="match status" value="1"/>
</dbReference>
<gene>
    <name evidence="2" type="ORF">SE17_44570</name>
</gene>
<evidence type="ECO:0000259" key="1">
    <source>
        <dbReference type="Pfam" id="PF03454"/>
    </source>
</evidence>
<organism evidence="2 3">
    <name type="scientific">Kouleothrix aurantiaca</name>
    <dbReference type="NCBI Taxonomy" id="186479"/>
    <lineage>
        <taxon>Bacteria</taxon>
        <taxon>Bacillati</taxon>
        <taxon>Chloroflexota</taxon>
        <taxon>Chloroflexia</taxon>
        <taxon>Chloroflexales</taxon>
        <taxon>Roseiflexineae</taxon>
        <taxon>Roseiflexaceae</taxon>
        <taxon>Kouleothrix</taxon>
    </lineage>
</organism>
<dbReference type="InterPro" id="IPR036688">
    <property type="entry name" value="MoeA_C_domain_IV_sf"/>
</dbReference>
<dbReference type="GO" id="GO:0032324">
    <property type="term" value="P:molybdopterin cofactor biosynthetic process"/>
    <property type="evidence" value="ECO:0007669"/>
    <property type="project" value="InterPro"/>
</dbReference>
<dbReference type="PATRIC" id="fig|186479.3.peg.7906"/>
<dbReference type="InterPro" id="IPR005111">
    <property type="entry name" value="MoeA_C_domain_IV"/>
</dbReference>
<feature type="domain" description="MoeA C-terminal" evidence="1">
    <location>
        <begin position="13"/>
        <end position="79"/>
    </location>
</feature>
<name>A0A0P9CXK2_9CHLR</name>
<evidence type="ECO:0000313" key="2">
    <source>
        <dbReference type="EMBL" id="KPV41593.1"/>
    </source>
</evidence>
<protein>
    <submittedName>
        <fullName evidence="2">Molybdenum cofactor biosynthesis protein</fullName>
    </submittedName>
</protein>
<sequence>GAAPAPHHGSISARLARNVASRTGREDFVPVRLVERDGALWAEPVFGKSNLIYTMAHADGLLRVPLDLAGLYADAMVNVRVF</sequence>
<dbReference type="Proteomes" id="UP000050509">
    <property type="component" value="Unassembled WGS sequence"/>
</dbReference>